<reference evidence="6" key="1">
    <citation type="journal article" date="2019" name="Int. J. Syst. Evol. Microbiol.">
        <title>The Global Catalogue of Microorganisms (GCM) 10K type strain sequencing project: providing services to taxonomists for standard genome sequencing and annotation.</title>
        <authorList>
            <consortium name="The Broad Institute Genomics Platform"/>
            <consortium name="The Broad Institute Genome Sequencing Center for Infectious Disease"/>
            <person name="Wu L."/>
            <person name="Ma J."/>
        </authorList>
    </citation>
    <scope>NUCLEOTIDE SEQUENCE [LARGE SCALE GENOMIC DNA]</scope>
    <source>
        <strain evidence="6">CGMCC 4.7643</strain>
    </source>
</reference>
<dbReference type="PRINTS" id="PR00598">
    <property type="entry name" value="HTHMARR"/>
</dbReference>
<evidence type="ECO:0000256" key="2">
    <source>
        <dbReference type="ARBA" id="ARBA00023125"/>
    </source>
</evidence>
<dbReference type="EMBL" id="JBHUKU010000014">
    <property type="protein sequence ID" value="MFD2461585.1"/>
    <property type="molecule type" value="Genomic_DNA"/>
</dbReference>
<protein>
    <submittedName>
        <fullName evidence="5">MarR family winged helix-turn-helix transcriptional regulator</fullName>
    </submittedName>
</protein>
<organism evidence="5 6">
    <name type="scientific">Amycolatopsis samaneae</name>
    <dbReference type="NCBI Taxonomy" id="664691"/>
    <lineage>
        <taxon>Bacteria</taxon>
        <taxon>Bacillati</taxon>
        <taxon>Actinomycetota</taxon>
        <taxon>Actinomycetes</taxon>
        <taxon>Pseudonocardiales</taxon>
        <taxon>Pseudonocardiaceae</taxon>
        <taxon>Amycolatopsis</taxon>
    </lineage>
</organism>
<dbReference type="RefSeq" id="WP_345390084.1">
    <property type="nucleotide sequence ID" value="NZ_BAABHG010000004.1"/>
</dbReference>
<dbReference type="Gene3D" id="1.10.10.10">
    <property type="entry name" value="Winged helix-like DNA-binding domain superfamily/Winged helix DNA-binding domain"/>
    <property type="match status" value="1"/>
</dbReference>
<dbReference type="Proteomes" id="UP001597419">
    <property type="component" value="Unassembled WGS sequence"/>
</dbReference>
<dbReference type="SUPFAM" id="SSF46785">
    <property type="entry name" value="Winged helix' DNA-binding domain"/>
    <property type="match status" value="1"/>
</dbReference>
<comment type="caution">
    <text evidence="5">The sequence shown here is derived from an EMBL/GenBank/DDBJ whole genome shotgun (WGS) entry which is preliminary data.</text>
</comment>
<dbReference type="PROSITE" id="PS01117">
    <property type="entry name" value="HTH_MARR_1"/>
    <property type="match status" value="1"/>
</dbReference>
<evidence type="ECO:0000313" key="6">
    <source>
        <dbReference type="Proteomes" id="UP001597419"/>
    </source>
</evidence>
<evidence type="ECO:0000256" key="1">
    <source>
        <dbReference type="ARBA" id="ARBA00023015"/>
    </source>
</evidence>
<dbReference type="SMART" id="SM00347">
    <property type="entry name" value="HTH_MARR"/>
    <property type="match status" value="1"/>
</dbReference>
<dbReference type="InterPro" id="IPR000835">
    <property type="entry name" value="HTH_MarR-typ"/>
</dbReference>
<evidence type="ECO:0000259" key="4">
    <source>
        <dbReference type="PROSITE" id="PS50995"/>
    </source>
</evidence>
<dbReference type="InterPro" id="IPR036390">
    <property type="entry name" value="WH_DNA-bd_sf"/>
</dbReference>
<dbReference type="InterPro" id="IPR036388">
    <property type="entry name" value="WH-like_DNA-bd_sf"/>
</dbReference>
<sequence length="170" mass="18911">MTATPSGQDFVDEMIAAISSLHPAATLEAKALAHRLRRVAHRLETELKRELAPHDIELWELELLACLIRATPGHRLSAGSLMRQMQLTSGAVTNRVNQLERKGWVTREPDPDDRRSVVVALTDTGARRAEHVFGTKTEAENALLAALPPARQQRMNEDLRTLLVALEDRA</sequence>
<dbReference type="PROSITE" id="PS50995">
    <property type="entry name" value="HTH_MARR_2"/>
    <property type="match status" value="1"/>
</dbReference>
<name>A0ABW5GL66_9PSEU</name>
<dbReference type="InterPro" id="IPR039422">
    <property type="entry name" value="MarR/SlyA-like"/>
</dbReference>
<gene>
    <name evidence="5" type="ORF">ACFSYJ_23470</name>
</gene>
<evidence type="ECO:0000313" key="5">
    <source>
        <dbReference type="EMBL" id="MFD2461585.1"/>
    </source>
</evidence>
<keyword evidence="2" id="KW-0238">DNA-binding</keyword>
<dbReference type="Pfam" id="PF01047">
    <property type="entry name" value="MarR"/>
    <property type="match status" value="1"/>
</dbReference>
<dbReference type="PANTHER" id="PTHR33164">
    <property type="entry name" value="TRANSCRIPTIONAL REGULATOR, MARR FAMILY"/>
    <property type="match status" value="1"/>
</dbReference>
<dbReference type="InterPro" id="IPR023187">
    <property type="entry name" value="Tscrpt_reg_MarR-type_CS"/>
</dbReference>
<feature type="domain" description="HTH marR-type" evidence="4">
    <location>
        <begin position="29"/>
        <end position="168"/>
    </location>
</feature>
<evidence type="ECO:0000256" key="3">
    <source>
        <dbReference type="ARBA" id="ARBA00023163"/>
    </source>
</evidence>
<keyword evidence="1" id="KW-0805">Transcription regulation</keyword>
<accession>A0ABW5GL66</accession>
<keyword evidence="6" id="KW-1185">Reference proteome</keyword>
<proteinExistence type="predicted"/>
<dbReference type="PANTHER" id="PTHR33164:SF104">
    <property type="entry name" value="TRANSCRIPTIONAL REGULATORY PROTEIN"/>
    <property type="match status" value="1"/>
</dbReference>
<keyword evidence="3" id="KW-0804">Transcription</keyword>